<dbReference type="Gene3D" id="3.40.50.2000">
    <property type="entry name" value="Glycogen Phosphorylase B"/>
    <property type="match status" value="1"/>
</dbReference>
<organism evidence="1 2">
    <name type="scientific">Lucifera butyrica</name>
    <dbReference type="NCBI Taxonomy" id="1351585"/>
    <lineage>
        <taxon>Bacteria</taxon>
        <taxon>Bacillati</taxon>
        <taxon>Bacillota</taxon>
        <taxon>Negativicutes</taxon>
        <taxon>Veillonellales</taxon>
        <taxon>Veillonellaceae</taxon>
        <taxon>Lucifera</taxon>
    </lineage>
</organism>
<proteinExistence type="predicted"/>
<name>A0A498R252_9FIRM</name>
<dbReference type="AlphaFoldDB" id="A0A498R252"/>
<dbReference type="SUPFAM" id="SSF53756">
    <property type="entry name" value="UDP-Glycosyltransferase/glycogen phosphorylase"/>
    <property type="match status" value="1"/>
</dbReference>
<evidence type="ECO:0000313" key="1">
    <source>
        <dbReference type="EMBL" id="VBB05544.1"/>
    </source>
</evidence>
<evidence type="ECO:0008006" key="3">
    <source>
        <dbReference type="Google" id="ProtNLM"/>
    </source>
</evidence>
<reference evidence="1 2" key="1">
    <citation type="submission" date="2018-06" db="EMBL/GenBank/DDBJ databases">
        <authorList>
            <person name="Strepis N."/>
        </authorList>
    </citation>
    <scope>NUCLEOTIDE SEQUENCE [LARGE SCALE GENOMIC DNA]</scope>
    <source>
        <strain evidence="1">LUCI</strain>
    </source>
</reference>
<accession>A0A498R252</accession>
<keyword evidence="2" id="KW-1185">Reference proteome</keyword>
<dbReference type="Proteomes" id="UP000277811">
    <property type="component" value="Unassembled WGS sequence"/>
</dbReference>
<sequence length="777" mass="89750">MPKILLALVGGIKDRNRFSAFLDKLEQEGYTIHLFEEKDLNQIYFDTLDAAVKSIQQQYEDCESISLLCNNKPFLFAWYHSQNENIGNYILYVEAAVEAGETLVINDREKILGLNDFTGLEHTPGLKAIQIVFDDWKHVISLLVNYILFICPYQLGVAESVSYVRPSENLDDIIENNFFQALVCHVNDKYSLPVGISALILVPFFYYNIKNPVVLYDLLNYAMESYLLLESSLKKNALEFTQKLFSYFPSPCQGCLMSLEYALPGDIAAISLIPFAYHIKNLSVIRELLNRAVKAYALLEPSSKNRAIEYIHKLLSCVSPQCQISLLSLAYEITREKKYILRMMENEIIQQLDCQQKASIFWNIKNLLFSDKLTFNIDEIIIFRRYYQSYVDGIAAQVHLPSSPKPIHFRNKNRIVLITSQLLKIGHAPTRNAFDYSRNLKKIGKEVFIINSADYIKQTALAFYDWFNADFIKEYSNNNTIDFENERYPFYQSKLNMPNLQDIQKIIDLVNEFNPELVISVGDATLTADICSYFTTVVAIPCGGVLPMYPKDCWAVPRKFLPSDRQIFQAFGIPEERVFSIHYTFMKKEKKRLSRRDLKLPQDAFILCVVGNRLDLEVTPDFIAQLEQIVQEIPEVYLLFIGGYQNYDRMAEQHRILRQKSVCLGYRGDIQSIYPLCNAYLNPKRQGGATSGAEAMLDGLPVITQAYGDVYYQLWLKQSFDTTDDIIIFLKKCIHDPDFYLDQKKQAKCLGRKLFDTAGMMQEVLVNMEKYFCKHEF</sequence>
<gene>
    <name evidence="1" type="ORF">LUCI_0754</name>
</gene>
<dbReference type="EMBL" id="UPPP01000056">
    <property type="protein sequence ID" value="VBB05544.1"/>
    <property type="molecule type" value="Genomic_DNA"/>
</dbReference>
<protein>
    <recommendedName>
        <fullName evidence="3">Glycosyl transferases group 1</fullName>
    </recommendedName>
</protein>
<evidence type="ECO:0000313" key="2">
    <source>
        <dbReference type="Proteomes" id="UP000277811"/>
    </source>
</evidence>